<name>A0A7W4LVU7_BACVE</name>
<dbReference type="RefSeq" id="WP_017418618.1">
    <property type="nucleotide sequence ID" value="NZ_CP063687.1"/>
</dbReference>
<dbReference type="InterPro" id="IPR046457">
    <property type="entry name" value="PMI_typeI_cat"/>
</dbReference>
<dbReference type="EC" id="5.3.1.8" evidence="3 7"/>
<dbReference type="Pfam" id="PF20511">
    <property type="entry name" value="PMI_typeI_cat"/>
    <property type="match status" value="1"/>
</dbReference>
<evidence type="ECO:0000256" key="4">
    <source>
        <dbReference type="ARBA" id="ARBA00022723"/>
    </source>
</evidence>
<evidence type="ECO:0000256" key="3">
    <source>
        <dbReference type="ARBA" id="ARBA00011956"/>
    </source>
</evidence>
<dbReference type="NCBIfam" id="TIGR00218">
    <property type="entry name" value="manA"/>
    <property type="match status" value="1"/>
</dbReference>
<keyword evidence="5 7" id="KW-0862">Zinc</keyword>
<comment type="catalytic activity">
    <reaction evidence="1 7">
        <text>D-mannose 6-phosphate = D-fructose 6-phosphate</text>
        <dbReference type="Rhea" id="RHEA:12356"/>
        <dbReference type="ChEBI" id="CHEBI:58735"/>
        <dbReference type="ChEBI" id="CHEBI:61527"/>
        <dbReference type="EC" id="5.3.1.8"/>
    </reaction>
</comment>
<sequence>MTKLLFLEPVFKERLWGGTKLRDTFGYEIPSERTGECWAISAHPHGTSIVRNGPFSGTSLHRLWNEHPDLFGHPKGDAFPLLTKILDANMDLSVQVHPDDAYAHRHENGELGKTECWYILDCKKEAELILGHRAQTREDFVRHIERNEWDHLLRRIPIKPGDFFYVPSGTLHALCEGTLVLEIQQSSDATYRLYDYDRTDGNGNKRELHLQKAIDVTSIPHTDENVKSTKHRIGNALITTLAETPFFSVYQWDVSGKASFPAPGRYLLASVIKGRGELDGCPIHKGDHFIVPADSGNFVIEGDCEVIVSHPSSS</sequence>
<keyword evidence="6 7" id="KW-0413">Isomerase</keyword>
<keyword evidence="4 7" id="KW-0479">Metal-binding</keyword>
<dbReference type="CDD" id="cd07010">
    <property type="entry name" value="cupin_PMI_type_I_N_bac"/>
    <property type="match status" value="1"/>
</dbReference>
<feature type="binding site" evidence="8">
    <location>
        <position position="115"/>
    </location>
    <ligand>
        <name>Zn(2+)</name>
        <dbReference type="ChEBI" id="CHEBI:29105"/>
    </ligand>
</feature>
<dbReference type="PANTHER" id="PTHR42742">
    <property type="entry name" value="TRANSCRIPTIONAL REPRESSOR MPRA"/>
    <property type="match status" value="1"/>
</dbReference>
<evidence type="ECO:0000256" key="6">
    <source>
        <dbReference type="ARBA" id="ARBA00023235"/>
    </source>
</evidence>
<comment type="cofactor">
    <cofactor evidence="8">
        <name>Zn(2+)</name>
        <dbReference type="ChEBI" id="CHEBI:29105"/>
    </cofactor>
    <text evidence="8">Binds 1 zinc ion per subunit.</text>
</comment>
<dbReference type="EMBL" id="CP063687">
    <property type="protein sequence ID" value="QOY26919.1"/>
    <property type="molecule type" value="Genomic_DNA"/>
</dbReference>
<dbReference type="InterPro" id="IPR051804">
    <property type="entry name" value="Carb_Metab_Reg_Kinase/Isom"/>
</dbReference>
<dbReference type="SUPFAM" id="SSF51182">
    <property type="entry name" value="RmlC-like cupins"/>
    <property type="match status" value="1"/>
</dbReference>
<evidence type="ECO:0000259" key="11">
    <source>
        <dbReference type="Pfam" id="PF21621"/>
    </source>
</evidence>
<evidence type="ECO:0000313" key="13">
    <source>
        <dbReference type="Proteomes" id="UP000587477"/>
    </source>
</evidence>
<comment type="similarity">
    <text evidence="2 7">Belongs to the mannose-6-phosphate isomerase type 1 family.</text>
</comment>
<dbReference type="Proteomes" id="UP000587477">
    <property type="component" value="Chromosome"/>
</dbReference>
<feature type="binding site" evidence="8">
    <location>
        <position position="172"/>
    </location>
    <ligand>
        <name>Zn(2+)</name>
        <dbReference type="ChEBI" id="CHEBI:29105"/>
    </ligand>
</feature>
<feature type="domain" description="Phosphomannose isomerase type I catalytic" evidence="10">
    <location>
        <begin position="6"/>
        <end position="115"/>
    </location>
</feature>
<evidence type="ECO:0000256" key="9">
    <source>
        <dbReference type="PIRSR" id="PIRSR036894-2"/>
    </source>
</evidence>
<dbReference type="PANTHER" id="PTHR42742:SF3">
    <property type="entry name" value="FRUCTOKINASE"/>
    <property type="match status" value="1"/>
</dbReference>
<gene>
    <name evidence="12" type="primary">gmuF</name>
    <name evidence="12" type="ORF">BACVE_001930</name>
</gene>
<evidence type="ECO:0000259" key="10">
    <source>
        <dbReference type="Pfam" id="PF20511"/>
    </source>
</evidence>
<dbReference type="InterPro" id="IPR049071">
    <property type="entry name" value="MPI_cupin_dom"/>
</dbReference>
<evidence type="ECO:0000256" key="2">
    <source>
        <dbReference type="ARBA" id="ARBA00010772"/>
    </source>
</evidence>
<organism evidence="12 13">
    <name type="scientific">Bacillus velezensis</name>
    <dbReference type="NCBI Taxonomy" id="492670"/>
    <lineage>
        <taxon>Bacteria</taxon>
        <taxon>Bacillati</taxon>
        <taxon>Bacillota</taxon>
        <taxon>Bacilli</taxon>
        <taxon>Bacillales</taxon>
        <taxon>Bacillaceae</taxon>
        <taxon>Bacillus</taxon>
        <taxon>Bacillus amyloliquefaciens group</taxon>
    </lineage>
</organism>
<feature type="binding site" evidence="8">
    <location>
        <position position="97"/>
    </location>
    <ligand>
        <name>Zn(2+)</name>
        <dbReference type="ChEBI" id="CHEBI:29105"/>
    </ligand>
</feature>
<dbReference type="InterPro" id="IPR014628">
    <property type="entry name" value="Man6P_isomerase_Firm_short"/>
</dbReference>
<evidence type="ECO:0000256" key="1">
    <source>
        <dbReference type="ARBA" id="ARBA00000757"/>
    </source>
</evidence>
<dbReference type="InterPro" id="IPR001250">
    <property type="entry name" value="Man6P_Isoase-1"/>
</dbReference>
<reference evidence="13" key="1">
    <citation type="submission" date="2020-10" db="EMBL/GenBank/DDBJ databases">
        <title>Complete genome sequence of Bacillus velezensis NST6.</title>
        <authorList>
            <person name="Choi J."/>
        </authorList>
    </citation>
    <scope>NUCLEOTIDE SEQUENCE [LARGE SCALE GENOMIC DNA]</scope>
    <source>
        <strain evidence="13">NST6</strain>
    </source>
</reference>
<dbReference type="InterPro" id="IPR011051">
    <property type="entry name" value="RmlC_Cupin_sf"/>
</dbReference>
<evidence type="ECO:0000256" key="8">
    <source>
        <dbReference type="PIRSR" id="PIRSR036894-1"/>
    </source>
</evidence>
<dbReference type="PIRSF" id="PIRSF036894">
    <property type="entry name" value="PMI_Firm_short"/>
    <property type="match status" value="1"/>
</dbReference>
<dbReference type="GO" id="GO:0005975">
    <property type="term" value="P:carbohydrate metabolic process"/>
    <property type="evidence" value="ECO:0007669"/>
    <property type="project" value="UniProtKB-UniRule"/>
</dbReference>
<feature type="domain" description="Mannose-6-phosphate isomerase cupin" evidence="11">
    <location>
        <begin position="238"/>
        <end position="311"/>
    </location>
</feature>
<evidence type="ECO:0000256" key="5">
    <source>
        <dbReference type="ARBA" id="ARBA00022833"/>
    </source>
</evidence>
<dbReference type="InterPro" id="IPR014710">
    <property type="entry name" value="RmlC-like_jellyroll"/>
</dbReference>
<dbReference type="GO" id="GO:0004476">
    <property type="term" value="F:mannose-6-phosphate isomerase activity"/>
    <property type="evidence" value="ECO:0007669"/>
    <property type="project" value="UniProtKB-UniRule"/>
</dbReference>
<evidence type="ECO:0000256" key="7">
    <source>
        <dbReference type="PIRNR" id="PIRNR036894"/>
    </source>
</evidence>
<protein>
    <recommendedName>
        <fullName evidence="3 7">Mannose-6-phosphate isomerase</fullName>
        <ecNumber evidence="3 7">5.3.1.8</ecNumber>
    </recommendedName>
</protein>
<dbReference type="AlphaFoldDB" id="A0A7W4LVU7"/>
<evidence type="ECO:0000313" key="12">
    <source>
        <dbReference type="EMBL" id="QOY26919.1"/>
    </source>
</evidence>
<accession>A0A7W4LVU7</accession>
<dbReference type="Gene3D" id="2.60.120.10">
    <property type="entry name" value="Jelly Rolls"/>
    <property type="match status" value="2"/>
</dbReference>
<dbReference type="Pfam" id="PF21621">
    <property type="entry name" value="MPI_cupin_dom"/>
    <property type="match status" value="1"/>
</dbReference>
<dbReference type="GO" id="GO:0008270">
    <property type="term" value="F:zinc ion binding"/>
    <property type="evidence" value="ECO:0007669"/>
    <property type="project" value="UniProtKB-UniRule"/>
</dbReference>
<feature type="active site" evidence="9">
    <location>
        <position position="192"/>
    </location>
</feature>
<proteinExistence type="inferred from homology"/>